<dbReference type="SUPFAM" id="SSF81342">
    <property type="entry name" value="Transmembrane di-heme cytochromes"/>
    <property type="match status" value="1"/>
</dbReference>
<feature type="transmembrane region" description="Helical" evidence="6">
    <location>
        <begin position="157"/>
        <end position="175"/>
    </location>
</feature>
<reference evidence="8 9" key="1">
    <citation type="submission" date="2020-08" db="EMBL/GenBank/DDBJ databases">
        <title>Functional genomics of gut bacteria from endangered species of beetles.</title>
        <authorList>
            <person name="Carlos-Shanley C."/>
        </authorList>
    </citation>
    <scope>NUCLEOTIDE SEQUENCE [LARGE SCALE GENOMIC DNA]</scope>
    <source>
        <strain evidence="8 9">S00124</strain>
    </source>
</reference>
<keyword evidence="9" id="KW-1185">Reference proteome</keyword>
<evidence type="ECO:0000313" key="8">
    <source>
        <dbReference type="EMBL" id="MBB6579996.1"/>
    </source>
</evidence>
<comment type="subcellular location">
    <subcellularLocation>
        <location evidence="1">Cell membrane</location>
        <topology evidence="1">Multi-pass membrane protein</topology>
    </subcellularLocation>
</comment>
<feature type="domain" description="Cytochrome b561 bacterial/Ni-hydrogenase" evidence="7">
    <location>
        <begin position="14"/>
        <end position="188"/>
    </location>
</feature>
<gene>
    <name evidence="8" type="ORF">HNP33_004122</name>
</gene>
<dbReference type="InterPro" id="IPR011577">
    <property type="entry name" value="Cyt_b561_bac/Ni-Hgenase"/>
</dbReference>
<keyword evidence="5 6" id="KW-0472">Membrane</keyword>
<evidence type="ECO:0000259" key="7">
    <source>
        <dbReference type="Pfam" id="PF01292"/>
    </source>
</evidence>
<dbReference type="PANTHER" id="PTHR30485">
    <property type="entry name" value="NI/FE-HYDROGENASE 1 B-TYPE CYTOCHROME SUBUNIT"/>
    <property type="match status" value="1"/>
</dbReference>
<comment type="caution">
    <text evidence="8">The sequence shown here is derived from an EMBL/GenBank/DDBJ whole genome shotgun (WGS) entry which is preliminary data.</text>
</comment>
<evidence type="ECO:0000256" key="4">
    <source>
        <dbReference type="ARBA" id="ARBA00022989"/>
    </source>
</evidence>
<dbReference type="InterPro" id="IPR051542">
    <property type="entry name" value="Hydrogenase_cytochrome"/>
</dbReference>
<feature type="transmembrane region" description="Helical" evidence="6">
    <location>
        <begin position="21"/>
        <end position="40"/>
    </location>
</feature>
<feature type="transmembrane region" description="Helical" evidence="6">
    <location>
        <begin position="104"/>
        <end position="123"/>
    </location>
</feature>
<dbReference type="PANTHER" id="PTHR30485:SF2">
    <property type="entry name" value="BLL0597 PROTEIN"/>
    <property type="match status" value="1"/>
</dbReference>
<name>A0ABR6RLE6_9BURK</name>
<keyword evidence="2" id="KW-1003">Cell membrane</keyword>
<evidence type="ECO:0000256" key="6">
    <source>
        <dbReference type="SAM" id="Phobius"/>
    </source>
</evidence>
<accession>A0ABR6RLE6</accession>
<keyword evidence="4 6" id="KW-1133">Transmembrane helix</keyword>
<evidence type="ECO:0000313" key="9">
    <source>
        <dbReference type="Proteomes" id="UP000562492"/>
    </source>
</evidence>
<evidence type="ECO:0000256" key="2">
    <source>
        <dbReference type="ARBA" id="ARBA00022475"/>
    </source>
</evidence>
<keyword evidence="3 6" id="KW-0812">Transmembrane</keyword>
<evidence type="ECO:0000256" key="5">
    <source>
        <dbReference type="ARBA" id="ARBA00023136"/>
    </source>
</evidence>
<evidence type="ECO:0000256" key="3">
    <source>
        <dbReference type="ARBA" id="ARBA00022692"/>
    </source>
</evidence>
<feature type="transmembrane region" description="Helical" evidence="6">
    <location>
        <begin position="52"/>
        <end position="71"/>
    </location>
</feature>
<dbReference type="Gene3D" id="1.20.950.20">
    <property type="entry name" value="Transmembrane di-heme cytochromes, Chain C"/>
    <property type="match status" value="1"/>
</dbReference>
<dbReference type="RefSeq" id="WP_184711660.1">
    <property type="nucleotide sequence ID" value="NZ_JACHKZ010000048.1"/>
</dbReference>
<evidence type="ECO:0000256" key="1">
    <source>
        <dbReference type="ARBA" id="ARBA00004651"/>
    </source>
</evidence>
<sequence>MTTSTNSVAPSIRVWDLPTRLFHWLLVLCFIGAFVTVKIGGNAMLWHQRCGYAIGALLLFRLLWGVAGGYWSRFGQLALSPSRVLGYVGGKPDARDDVGHSPTGAWAVLAMLVLLAAQVLSGLMSDDEIAFAGPLARFVSGATTGQATYYHAHVGQWLLLGLIGLHIAAIVFYIVRLKKPLIRPMIHGDKQLGVASMAPALPASRDTAGSRLMALVLALVCAAVMWWVSTL</sequence>
<protein>
    <submittedName>
        <fullName evidence="8">Cytochrome b</fullName>
    </submittedName>
</protein>
<organism evidence="8 9">
    <name type="scientific">Comamonas odontotermitis</name>
    <dbReference type="NCBI Taxonomy" id="379895"/>
    <lineage>
        <taxon>Bacteria</taxon>
        <taxon>Pseudomonadati</taxon>
        <taxon>Pseudomonadota</taxon>
        <taxon>Betaproteobacteria</taxon>
        <taxon>Burkholderiales</taxon>
        <taxon>Comamonadaceae</taxon>
        <taxon>Comamonas</taxon>
    </lineage>
</organism>
<feature type="transmembrane region" description="Helical" evidence="6">
    <location>
        <begin position="212"/>
        <end position="229"/>
    </location>
</feature>
<dbReference type="EMBL" id="JACHKZ010000048">
    <property type="protein sequence ID" value="MBB6579996.1"/>
    <property type="molecule type" value="Genomic_DNA"/>
</dbReference>
<proteinExistence type="predicted"/>
<dbReference type="Pfam" id="PF01292">
    <property type="entry name" value="Ni_hydr_CYTB"/>
    <property type="match status" value="1"/>
</dbReference>
<dbReference type="Proteomes" id="UP000562492">
    <property type="component" value="Unassembled WGS sequence"/>
</dbReference>
<dbReference type="InterPro" id="IPR016174">
    <property type="entry name" value="Di-haem_cyt_TM"/>
</dbReference>